<reference evidence="1 2" key="1">
    <citation type="submission" date="2020-07" db="EMBL/GenBank/DDBJ databases">
        <title>Comparative genomics of pyrophilous fungi reveals a link between fire events and developmental genes.</title>
        <authorList>
            <consortium name="DOE Joint Genome Institute"/>
            <person name="Steindorff A.S."/>
            <person name="Carver A."/>
            <person name="Calhoun S."/>
            <person name="Stillman K."/>
            <person name="Liu H."/>
            <person name="Lipzen A."/>
            <person name="Pangilinan J."/>
            <person name="Labutti K."/>
            <person name="Bruns T.D."/>
            <person name="Grigoriev I.V."/>
        </authorList>
    </citation>
    <scope>NUCLEOTIDE SEQUENCE [LARGE SCALE GENOMIC DNA]</scope>
    <source>
        <strain evidence="1 2">CBS 144469</strain>
    </source>
</reference>
<name>A0A8H6MAX3_9AGAR</name>
<keyword evidence="2" id="KW-1185">Reference proteome</keyword>
<sequence length="197" mass="21978">MDFLPPRINLSTRFHTSAASPVHSSEKYMNPEHVFASPLMPRSSNSSCTTRRRRPCLARARKEWQALPQLKRSNAQGPSMIAQLPSFLSSTAEAKTARLTNSDVQKQTPVDNIATEKRMFVKHSLETRLVRFQPDTARPSSQSTPSSLKRLDDKMILTEVHLLESRVYRGICDFPKAKAALTSSRTAAKTASSLAHS</sequence>
<organism evidence="1 2">
    <name type="scientific">Ephemerocybe angulata</name>
    <dbReference type="NCBI Taxonomy" id="980116"/>
    <lineage>
        <taxon>Eukaryota</taxon>
        <taxon>Fungi</taxon>
        <taxon>Dikarya</taxon>
        <taxon>Basidiomycota</taxon>
        <taxon>Agaricomycotina</taxon>
        <taxon>Agaricomycetes</taxon>
        <taxon>Agaricomycetidae</taxon>
        <taxon>Agaricales</taxon>
        <taxon>Agaricineae</taxon>
        <taxon>Psathyrellaceae</taxon>
        <taxon>Ephemerocybe</taxon>
    </lineage>
</organism>
<dbReference type="OrthoDB" id="1418352at2759"/>
<dbReference type="EMBL" id="JACGCI010000016">
    <property type="protein sequence ID" value="KAF6759274.1"/>
    <property type="molecule type" value="Genomic_DNA"/>
</dbReference>
<gene>
    <name evidence="1" type="ORF">DFP72DRAFT_1064229</name>
</gene>
<dbReference type="Proteomes" id="UP000521943">
    <property type="component" value="Unassembled WGS sequence"/>
</dbReference>
<proteinExistence type="predicted"/>
<dbReference type="Gene3D" id="1.25.40.570">
    <property type="match status" value="1"/>
</dbReference>
<protein>
    <submittedName>
        <fullName evidence="1">Uncharacterized protein</fullName>
    </submittedName>
</protein>
<comment type="caution">
    <text evidence="1">The sequence shown here is derived from an EMBL/GenBank/DDBJ whole genome shotgun (WGS) entry which is preliminary data.</text>
</comment>
<accession>A0A8H6MAX3</accession>
<evidence type="ECO:0000313" key="1">
    <source>
        <dbReference type="EMBL" id="KAF6759274.1"/>
    </source>
</evidence>
<evidence type="ECO:0000313" key="2">
    <source>
        <dbReference type="Proteomes" id="UP000521943"/>
    </source>
</evidence>
<dbReference type="AlphaFoldDB" id="A0A8H6MAX3"/>